<dbReference type="AlphaFoldDB" id="A0A0P0P485"/>
<geneLocation type="plasmid" evidence="3">
    <name>CB4 Plasmid</name>
</geneLocation>
<dbReference type="OrthoDB" id="9134102at2"/>
<evidence type="ECO:0008006" key="4">
    <source>
        <dbReference type="Google" id="ProtNLM"/>
    </source>
</evidence>
<gene>
    <name evidence="2" type="ORF">AQ619_18265</name>
</gene>
<evidence type="ECO:0000313" key="3">
    <source>
        <dbReference type="Proteomes" id="UP000056905"/>
    </source>
</evidence>
<keyword evidence="3" id="KW-1185">Reference proteome</keyword>
<evidence type="ECO:0000313" key="2">
    <source>
        <dbReference type="EMBL" id="ALL15433.1"/>
    </source>
</evidence>
<name>A0A0P0P485_9CAUL</name>
<sequence>MFVARLNHDHSPWRRGTVRLAFGQTAEGRIVSIRDVVSGRACGCFCPACEEPLIARKSGGRPRSRADHFAHARDGACVGALETALHKLAKQILTDALGVTLPAIAAEHEGVRRQSHGAKHQVFESGAAEVALPGVVADVVLRRGERALIVEILVTHASDAEKIARIRGLETSAIEIDLSKLSRRADPETVSEAVLVSAPRKWLFNPAQDAVEAQVTLILAERAEAARQRVLRQAQTLVGHWAALPDPEDGTNLPAVRGALAQIEALGLSVHVGARVAKGEKALNVSPKAWQAIVLKTLVIDQQPWFGRPGLSIAALRDCLERQGFLPPLFKAQRGADLIGAARALAPDFNTPTGLIGAYVRGLQKAGLAEADDDLWRAPMKVRQQIVQQAREARERQNRIDDLQARLDDILKRAGPEGEGFDREAWLGRAGRARSPPLSVAASGGPAWSELKAAFGLIGDALWAYDAAVDVMGLPLRPALERAEQARKDAAERRRLAAEVAALAAADDREQRFRTAARATYGADAEAWMTGLAPPANLSTRLELVRSSPAHLQAALEALDRRVAQQRREEAQRVMAQEALADLWEAACAEHGEDWAKTFVSNPDPRLGGRRPREVCVDPVSLKMCLALVRPQRADRRG</sequence>
<organism evidence="2 3">
    <name type="scientific">Caulobacter henricii</name>
    <dbReference type="NCBI Taxonomy" id="69395"/>
    <lineage>
        <taxon>Bacteria</taxon>
        <taxon>Pseudomonadati</taxon>
        <taxon>Pseudomonadota</taxon>
        <taxon>Alphaproteobacteria</taxon>
        <taxon>Caulobacterales</taxon>
        <taxon>Caulobacteraceae</taxon>
        <taxon>Caulobacter</taxon>
    </lineage>
</organism>
<keyword evidence="2" id="KW-0614">Plasmid</keyword>
<dbReference type="KEGG" id="chq:AQ619_18265"/>
<dbReference type="EMBL" id="CP013003">
    <property type="protein sequence ID" value="ALL15433.1"/>
    <property type="molecule type" value="Genomic_DNA"/>
</dbReference>
<feature type="coiled-coil region" evidence="1">
    <location>
        <begin position="386"/>
        <end position="413"/>
    </location>
</feature>
<proteinExistence type="predicted"/>
<keyword evidence="1" id="KW-0175">Coiled coil</keyword>
<dbReference type="Proteomes" id="UP000056905">
    <property type="component" value="Plasmid pCB4"/>
</dbReference>
<protein>
    <recommendedName>
        <fullName evidence="4">Antitoxin Xre/MbcA/ParS-like toxin-binding domain-containing protein</fullName>
    </recommendedName>
</protein>
<reference evidence="2 3" key="1">
    <citation type="submission" date="2015-10" db="EMBL/GenBank/DDBJ databases">
        <title>Conservation of the essential genome among Caulobacter and Brevundimonas species.</title>
        <authorList>
            <person name="Scott D."/>
            <person name="Ely B."/>
        </authorList>
    </citation>
    <scope>NUCLEOTIDE SEQUENCE [LARGE SCALE GENOMIC DNA]</scope>
    <source>
        <strain evidence="2 3">CB4</strain>
        <plasmid evidence="3">CB4 Plasmid</plasmid>
    </source>
</reference>
<evidence type="ECO:0000256" key="1">
    <source>
        <dbReference type="SAM" id="Coils"/>
    </source>
</evidence>
<accession>A0A0P0P485</accession>